<accession>A0A1I1EGL9</accession>
<dbReference type="AlphaFoldDB" id="A0A1I1EGL9"/>
<evidence type="ECO:0000313" key="2">
    <source>
        <dbReference type="EMBL" id="SFB86275.1"/>
    </source>
</evidence>
<name>A0A1I1EGL9_RUMAL</name>
<feature type="transmembrane region" description="Helical" evidence="1">
    <location>
        <begin position="67"/>
        <end position="90"/>
    </location>
</feature>
<keyword evidence="1" id="KW-1133">Transmembrane helix</keyword>
<sequence>MKYLPIFGELFESDTVVFLIIGAGLGFLLGFLFKNSKSRIRAVISFAAVYAVCEGIANIHTNFLVEFILLFVGTAALGAIAGVILNIPVYKFLSKLG</sequence>
<reference evidence="2 3" key="1">
    <citation type="submission" date="2016-10" db="EMBL/GenBank/DDBJ databases">
        <authorList>
            <person name="de Groot N.N."/>
        </authorList>
    </citation>
    <scope>NUCLEOTIDE SEQUENCE [LARGE SCALE GENOMIC DNA]</scope>
    <source>
        <strain evidence="2 3">AR67</strain>
    </source>
</reference>
<organism evidence="2 3">
    <name type="scientific">Ruminococcus albus</name>
    <dbReference type="NCBI Taxonomy" id="1264"/>
    <lineage>
        <taxon>Bacteria</taxon>
        <taxon>Bacillati</taxon>
        <taxon>Bacillota</taxon>
        <taxon>Clostridia</taxon>
        <taxon>Eubacteriales</taxon>
        <taxon>Oscillospiraceae</taxon>
        <taxon>Ruminococcus</taxon>
    </lineage>
</organism>
<gene>
    <name evidence="2" type="ORF">SAMN02910406_00689</name>
</gene>
<feature type="transmembrane region" description="Helical" evidence="1">
    <location>
        <begin position="15"/>
        <end position="33"/>
    </location>
</feature>
<evidence type="ECO:0000313" key="3">
    <source>
        <dbReference type="Proteomes" id="UP000182192"/>
    </source>
</evidence>
<dbReference type="OrthoDB" id="2113061at2"/>
<dbReference type="EMBL" id="FOKQ01000004">
    <property type="protein sequence ID" value="SFB86275.1"/>
    <property type="molecule type" value="Genomic_DNA"/>
</dbReference>
<keyword evidence="1" id="KW-0472">Membrane</keyword>
<evidence type="ECO:0000256" key="1">
    <source>
        <dbReference type="SAM" id="Phobius"/>
    </source>
</evidence>
<keyword evidence="1" id="KW-0812">Transmembrane</keyword>
<protein>
    <submittedName>
        <fullName evidence="2">Uncharacterized protein</fullName>
    </submittedName>
</protein>
<proteinExistence type="predicted"/>
<dbReference type="Proteomes" id="UP000182192">
    <property type="component" value="Unassembled WGS sequence"/>
</dbReference>
<feature type="transmembrane region" description="Helical" evidence="1">
    <location>
        <begin position="40"/>
        <end position="61"/>
    </location>
</feature>